<sequence length="63" mass="7230">MIHLSRLCNAEYVRQTRTAHVSGRPYTPNRGGSFGADQNRPKKSGMEFPLFQLAENYAIYVQR</sequence>
<gene>
    <name evidence="2" type="ORF">AWB77_04577</name>
</gene>
<evidence type="ECO:0000313" key="3">
    <source>
        <dbReference type="Proteomes" id="UP000054903"/>
    </source>
</evidence>
<proteinExistence type="predicted"/>
<comment type="caution">
    <text evidence="2">The sequence shown here is derived from an EMBL/GenBank/DDBJ whole genome shotgun (WGS) entry which is preliminary data.</text>
</comment>
<organism evidence="2 3">
    <name type="scientific">Caballeronia fortuita</name>
    <dbReference type="NCBI Taxonomy" id="1777138"/>
    <lineage>
        <taxon>Bacteria</taxon>
        <taxon>Pseudomonadati</taxon>
        <taxon>Pseudomonadota</taxon>
        <taxon>Betaproteobacteria</taxon>
        <taxon>Burkholderiales</taxon>
        <taxon>Burkholderiaceae</taxon>
        <taxon>Caballeronia</taxon>
    </lineage>
</organism>
<name>A0A158CV31_9BURK</name>
<dbReference type="EMBL" id="FCNX02000012">
    <property type="protein sequence ID" value="SAK86178.1"/>
    <property type="molecule type" value="Genomic_DNA"/>
</dbReference>
<dbReference type="AlphaFoldDB" id="A0A158CV31"/>
<evidence type="ECO:0000313" key="2">
    <source>
        <dbReference type="EMBL" id="SAK86178.1"/>
    </source>
</evidence>
<accession>A0A158CV31</accession>
<feature type="region of interest" description="Disordered" evidence="1">
    <location>
        <begin position="19"/>
        <end position="41"/>
    </location>
</feature>
<evidence type="ECO:0000256" key="1">
    <source>
        <dbReference type="SAM" id="MobiDB-lite"/>
    </source>
</evidence>
<dbReference type="Proteomes" id="UP000054903">
    <property type="component" value="Unassembled WGS sequence"/>
</dbReference>
<keyword evidence="3" id="KW-1185">Reference proteome</keyword>
<protein>
    <submittedName>
        <fullName evidence="2">Uncharacterized protein</fullName>
    </submittedName>
</protein>
<reference evidence="2" key="1">
    <citation type="submission" date="2016-01" db="EMBL/GenBank/DDBJ databases">
        <authorList>
            <person name="Peeters C."/>
        </authorList>
    </citation>
    <scope>NUCLEOTIDE SEQUENCE</scope>
    <source>
        <strain evidence="2">LMG 29320</strain>
    </source>
</reference>